<reference evidence="1 2" key="1">
    <citation type="submission" date="2019-02" db="EMBL/GenBank/DDBJ databases">
        <authorList>
            <consortium name="Pathogen Informatics"/>
        </authorList>
    </citation>
    <scope>NUCLEOTIDE SEQUENCE [LARGE SCALE GENOMIC DNA]</scope>
    <source>
        <strain evidence="1 2">3012STDY6944375</strain>
    </source>
</reference>
<gene>
    <name evidence="1" type="ORF">NCTC12078_02900</name>
</gene>
<dbReference type="KEGG" id="ctai:NCTC12078_02900"/>
<evidence type="ECO:0000313" key="2">
    <source>
        <dbReference type="Proteomes" id="UP000290013"/>
    </source>
</evidence>
<dbReference type="EMBL" id="LR215974">
    <property type="protein sequence ID" value="VFB04852.1"/>
    <property type="molecule type" value="Genomic_DNA"/>
</dbReference>
<accession>A0A4U8WEN2</accession>
<evidence type="ECO:0000313" key="1">
    <source>
        <dbReference type="EMBL" id="VFB04852.1"/>
    </source>
</evidence>
<dbReference type="RefSeq" id="WP_130914994.1">
    <property type="nucleotide sequence ID" value="NZ_LR215974.1"/>
</dbReference>
<dbReference type="AlphaFoldDB" id="A0A4U8WEN2"/>
<protein>
    <submittedName>
        <fullName evidence="1">Uncharacterized protein</fullName>
    </submittedName>
</protein>
<organism evidence="1 2">
    <name type="scientific">Chryseobacterium taihuense</name>
    <dbReference type="NCBI Taxonomy" id="1141221"/>
    <lineage>
        <taxon>Bacteria</taxon>
        <taxon>Pseudomonadati</taxon>
        <taxon>Bacteroidota</taxon>
        <taxon>Flavobacteriia</taxon>
        <taxon>Flavobacteriales</taxon>
        <taxon>Weeksellaceae</taxon>
        <taxon>Chryseobacterium group</taxon>
        <taxon>Chryseobacterium</taxon>
    </lineage>
</organism>
<sequence>MKLLLLNTNSSENITIPFPGLKYFLFAVFLNFNLLVNAQEGFGNGQEITLHGDVHIYSSDENFNKKVPSKYIYKEYSLNNKRLIVFNSVNNASKKEYDLKKNVKAAKERKDKLAFQEIKNKIDDFERRKKSFDFHHLKNYPSSEDYLSLSHLLKDSATTTFSSCFFKITCVGEVYVIKIALDFLHGADFHYYNNKSLDCCFSEVFSVRPPPVFA</sequence>
<name>A0A4U8WEN2_9FLAO</name>
<proteinExistence type="predicted"/>
<dbReference type="Proteomes" id="UP000290013">
    <property type="component" value="Chromosome"/>
</dbReference>